<dbReference type="GO" id="GO:0005524">
    <property type="term" value="F:ATP binding"/>
    <property type="evidence" value="ECO:0007669"/>
    <property type="project" value="UniProtKB-KW"/>
</dbReference>
<dbReference type="InterPro" id="IPR003439">
    <property type="entry name" value="ABC_transporter-like_ATP-bd"/>
</dbReference>
<dbReference type="InterPro" id="IPR003593">
    <property type="entry name" value="AAA+_ATPase"/>
</dbReference>
<dbReference type="SMART" id="SM00382">
    <property type="entry name" value="AAA"/>
    <property type="match status" value="1"/>
</dbReference>
<sequence length="229" mass="25869">MSESIIELRNVNIYQGENQVLHNVNLRVNRGEFVYLVGKTGTGKSSLLKTLYGELPLRDGEGTVAGYDLRKLDWKKVPFLRRSLGVVFQDFQLLTDRNVNENLKFVLKATGWKDEKLMNEKIADVLDKVGLKSKGFKMPFEMSGGEQQRVDVARALLNSPKLILADEPTGNLDPETSDEIMQLLFHISRDYGTAIVMATHDYIVINKFPARMLRTELGQVIDNASIAMH</sequence>
<dbReference type="PANTHER" id="PTHR24220:SF470">
    <property type="entry name" value="CELL DIVISION ATP-BINDING PROTEIN FTSE"/>
    <property type="match status" value="1"/>
</dbReference>
<proteinExistence type="predicted"/>
<evidence type="ECO:0000259" key="3">
    <source>
        <dbReference type="PROSITE" id="PS50893"/>
    </source>
</evidence>
<dbReference type="InterPro" id="IPR017871">
    <property type="entry name" value="ABC_transporter-like_CS"/>
</dbReference>
<evidence type="ECO:0000256" key="2">
    <source>
        <dbReference type="ARBA" id="ARBA00022840"/>
    </source>
</evidence>
<dbReference type="RefSeq" id="WP_345255488.1">
    <property type="nucleotide sequence ID" value="NZ_BAABGY010000007.1"/>
</dbReference>
<dbReference type="Proteomes" id="UP001501725">
    <property type="component" value="Unassembled WGS sequence"/>
</dbReference>
<feature type="domain" description="ABC transporter" evidence="3">
    <location>
        <begin position="6"/>
        <end position="228"/>
    </location>
</feature>
<evidence type="ECO:0000313" key="5">
    <source>
        <dbReference type="Proteomes" id="UP001501725"/>
    </source>
</evidence>
<accession>A0ABP8GT10</accession>
<protein>
    <submittedName>
        <fullName evidence="4">ATP-binding cassette domain-containing protein</fullName>
    </submittedName>
</protein>
<dbReference type="EMBL" id="BAABGY010000007">
    <property type="protein sequence ID" value="GAA4329479.1"/>
    <property type="molecule type" value="Genomic_DNA"/>
</dbReference>
<gene>
    <name evidence="4" type="ORF">GCM10023184_20020</name>
</gene>
<dbReference type="PANTHER" id="PTHR24220">
    <property type="entry name" value="IMPORT ATP-BINDING PROTEIN"/>
    <property type="match status" value="1"/>
</dbReference>
<dbReference type="PROSITE" id="PS00211">
    <property type="entry name" value="ABC_TRANSPORTER_1"/>
    <property type="match status" value="1"/>
</dbReference>
<dbReference type="InterPro" id="IPR027417">
    <property type="entry name" value="P-loop_NTPase"/>
</dbReference>
<keyword evidence="1" id="KW-0547">Nucleotide-binding</keyword>
<keyword evidence="2 4" id="KW-0067">ATP-binding</keyword>
<organism evidence="4 5">
    <name type="scientific">Flaviaesturariibacter amylovorans</name>
    <dbReference type="NCBI Taxonomy" id="1084520"/>
    <lineage>
        <taxon>Bacteria</taxon>
        <taxon>Pseudomonadati</taxon>
        <taxon>Bacteroidota</taxon>
        <taxon>Chitinophagia</taxon>
        <taxon>Chitinophagales</taxon>
        <taxon>Chitinophagaceae</taxon>
        <taxon>Flaviaestuariibacter</taxon>
    </lineage>
</organism>
<dbReference type="Pfam" id="PF00005">
    <property type="entry name" value="ABC_tran"/>
    <property type="match status" value="1"/>
</dbReference>
<dbReference type="InterPro" id="IPR015854">
    <property type="entry name" value="ABC_transpr_LolD-like"/>
</dbReference>
<comment type="caution">
    <text evidence="4">The sequence shown here is derived from an EMBL/GenBank/DDBJ whole genome shotgun (WGS) entry which is preliminary data.</text>
</comment>
<dbReference type="Gene3D" id="3.40.50.300">
    <property type="entry name" value="P-loop containing nucleotide triphosphate hydrolases"/>
    <property type="match status" value="1"/>
</dbReference>
<name>A0ABP8GT10_9BACT</name>
<reference evidence="5" key="1">
    <citation type="journal article" date="2019" name="Int. J. Syst. Evol. Microbiol.">
        <title>The Global Catalogue of Microorganisms (GCM) 10K type strain sequencing project: providing services to taxonomists for standard genome sequencing and annotation.</title>
        <authorList>
            <consortium name="The Broad Institute Genomics Platform"/>
            <consortium name="The Broad Institute Genome Sequencing Center for Infectious Disease"/>
            <person name="Wu L."/>
            <person name="Ma J."/>
        </authorList>
    </citation>
    <scope>NUCLEOTIDE SEQUENCE [LARGE SCALE GENOMIC DNA]</scope>
    <source>
        <strain evidence="5">JCM 17919</strain>
    </source>
</reference>
<dbReference type="SUPFAM" id="SSF52540">
    <property type="entry name" value="P-loop containing nucleoside triphosphate hydrolases"/>
    <property type="match status" value="1"/>
</dbReference>
<keyword evidence="5" id="KW-1185">Reference proteome</keyword>
<evidence type="ECO:0000256" key="1">
    <source>
        <dbReference type="ARBA" id="ARBA00022741"/>
    </source>
</evidence>
<evidence type="ECO:0000313" key="4">
    <source>
        <dbReference type="EMBL" id="GAA4329479.1"/>
    </source>
</evidence>
<dbReference type="PROSITE" id="PS50893">
    <property type="entry name" value="ABC_TRANSPORTER_2"/>
    <property type="match status" value="1"/>
</dbReference>